<name>A0A3G5A8K6_9VIRU</name>
<dbReference type="EMBL" id="MK072391">
    <property type="protein sequence ID" value="AYV83600.1"/>
    <property type="molecule type" value="Genomic_DNA"/>
</dbReference>
<sequence length="625" mass="70947">MPPFMNRNRNFRGGGAGGATAAADEIWEVVERKFRGPPRGRGGNYRSYNNYQSHYYKGKAAEKMQHIGTKNIKASIREILLNYKDILTLTGEIKTRLQPQCCNCASSGAACVCAAPNSPGPLSPMSTASAAKFIETLMSWNIHEPFTLDPWLRKQLQRIRESDGYPILHWVFWPRGSTHPAEMKEFKNFARTEDDMIHTEALCLSLGSTPLELNAKKETAIDSLRNSFLRGNMSKITYERAHDLLTYPPDEVKLRVARSVINKIANVDQLEYVPILAWLVVVASTILSRVLTENLIALRKKVRDSDGFYTIVHNRITLMRILLSKGPLVKNHHTFDYFFNRLEEKSSNKKITGEQLSNKFTTELMRNCREFNYEFLTEDQKEQNVDIIGAIIGELVPFGDCGKISEDFVAVRFVTHPSVAMTCLIHIKKNHPKFKCAAEIIKSMEEQHQRTKDSMTRFQILSLLEMLHGKKLFAADIGKLHLEEKKGAPPDDDLDSDDIKSLISNPYDKKVSFRSLGKIKDTEAVSFNGKTWSIPPIDDMFYGLDTLFRESILAKNTDTLLEMIILRAAETINTKHQMEILLLYLTPKDLRTTIRAITKAKSAAIIELVHCDNPFASKVLEQFAL</sequence>
<protein>
    <submittedName>
        <fullName evidence="1">Uncharacterized protein</fullName>
    </submittedName>
</protein>
<gene>
    <name evidence="1" type="ORF">Hyperionvirus9_17</name>
</gene>
<reference evidence="1" key="1">
    <citation type="submission" date="2018-10" db="EMBL/GenBank/DDBJ databases">
        <title>Hidden diversity of soil giant viruses.</title>
        <authorList>
            <person name="Schulz F."/>
            <person name="Alteio L."/>
            <person name="Goudeau D."/>
            <person name="Ryan E.M."/>
            <person name="Malmstrom R.R."/>
            <person name="Blanchard J."/>
            <person name="Woyke T."/>
        </authorList>
    </citation>
    <scope>NUCLEOTIDE SEQUENCE</scope>
    <source>
        <strain evidence="1">HYV1</strain>
    </source>
</reference>
<proteinExistence type="predicted"/>
<accession>A0A3G5A8K6</accession>
<evidence type="ECO:0000313" key="1">
    <source>
        <dbReference type="EMBL" id="AYV83600.1"/>
    </source>
</evidence>
<organism evidence="1">
    <name type="scientific">Hyperionvirus sp</name>
    <dbReference type="NCBI Taxonomy" id="2487770"/>
    <lineage>
        <taxon>Viruses</taxon>
        <taxon>Varidnaviria</taxon>
        <taxon>Bamfordvirae</taxon>
        <taxon>Nucleocytoviricota</taxon>
        <taxon>Megaviricetes</taxon>
        <taxon>Imitervirales</taxon>
        <taxon>Mimiviridae</taxon>
        <taxon>Klosneuvirinae</taxon>
    </lineage>
</organism>